<dbReference type="GO" id="GO:0002949">
    <property type="term" value="P:tRNA threonylcarbamoyladenosine modification"/>
    <property type="evidence" value="ECO:0007669"/>
    <property type="project" value="InterPro"/>
</dbReference>
<name>A0A0M4CCP7_9CORY</name>
<dbReference type="KEGG" id="cdx:CDES_03065"/>
<feature type="compositionally biased region" description="Low complexity" evidence="1">
    <location>
        <begin position="218"/>
        <end position="228"/>
    </location>
</feature>
<dbReference type="AlphaFoldDB" id="A0A0M4CCP7"/>
<dbReference type="PANTHER" id="PTHR11735:SF11">
    <property type="entry name" value="TRNA THREONYLCARBAMOYLADENOSINE BIOSYNTHESIS PROTEIN TSAB"/>
    <property type="match status" value="1"/>
</dbReference>
<proteinExistence type="predicted"/>
<dbReference type="PANTHER" id="PTHR11735">
    <property type="entry name" value="TRNA N6-ADENOSINE THREONYLCARBAMOYLTRANSFERASE"/>
    <property type="match status" value="1"/>
</dbReference>
<evidence type="ECO:0000313" key="3">
    <source>
        <dbReference type="EMBL" id="ALC05066.1"/>
    </source>
</evidence>
<dbReference type="NCBIfam" id="TIGR03725">
    <property type="entry name" value="T6A_YeaZ"/>
    <property type="match status" value="1"/>
</dbReference>
<evidence type="ECO:0000259" key="2">
    <source>
        <dbReference type="Pfam" id="PF00814"/>
    </source>
</evidence>
<dbReference type="Pfam" id="PF00814">
    <property type="entry name" value="TsaD"/>
    <property type="match status" value="1"/>
</dbReference>
<protein>
    <recommendedName>
        <fullName evidence="2">Gcp-like domain-containing protein</fullName>
    </recommendedName>
</protein>
<evidence type="ECO:0000256" key="1">
    <source>
        <dbReference type="SAM" id="MobiDB-lite"/>
    </source>
</evidence>
<accession>A0A0M4CCP7</accession>
<keyword evidence="4" id="KW-1185">Reference proteome</keyword>
<feature type="domain" description="Gcp-like" evidence="2">
    <location>
        <begin position="34"/>
        <end position="147"/>
    </location>
</feature>
<dbReference type="OrthoDB" id="9809995at2"/>
<dbReference type="EMBL" id="CP009220">
    <property type="protein sequence ID" value="ALC05066.1"/>
    <property type="molecule type" value="Genomic_DNA"/>
</dbReference>
<organism evidence="3 4">
    <name type="scientific">Corynebacterium deserti GIMN1.010</name>
    <dbReference type="NCBI Taxonomy" id="931089"/>
    <lineage>
        <taxon>Bacteria</taxon>
        <taxon>Bacillati</taxon>
        <taxon>Actinomycetota</taxon>
        <taxon>Actinomycetes</taxon>
        <taxon>Mycobacteriales</taxon>
        <taxon>Corynebacteriaceae</taxon>
        <taxon>Corynebacterium</taxon>
    </lineage>
</organism>
<reference evidence="3 4" key="1">
    <citation type="submission" date="2014-08" db="EMBL/GenBank/DDBJ databases">
        <title>Complete genome sequence of Corynebacterium deserti GIMN1.010 (=DSM 45689), isolated from desert sand in western China.</title>
        <authorList>
            <person name="Ruckert C."/>
            <person name="Albersmeier A."/>
            <person name="Kalinowski J."/>
        </authorList>
    </citation>
    <scope>NUCLEOTIDE SEQUENCE [LARGE SCALE GENOMIC DNA]</scope>
    <source>
        <strain evidence="3 4">GIMN1.010</strain>
    </source>
</reference>
<dbReference type="Proteomes" id="UP000068067">
    <property type="component" value="Chromosome"/>
</dbReference>
<sequence>MLVLALDTSTPDLIVGIVESDTGATVAQTIIEDTRAHNEQLTPTVQKTLVDASLNFADISAVVVGCGPGPFTGLRVGMVSGAAFGDALGIPVFGVCSLDAIAHSINAHDKGNVLVATDARRREIYWATYHNGQRSLGPDVIAPGKLTFDDAVDTVDLVSIPAHLHEKLSEDLQAVPVNAGKPLPASLVAVSDLTATPEPLVPLYLRRPDAKEPKPKPKSAAIPEVDLS</sequence>
<feature type="compositionally biased region" description="Basic and acidic residues" evidence="1">
    <location>
        <begin position="206"/>
        <end position="215"/>
    </location>
</feature>
<dbReference type="GO" id="GO:0005829">
    <property type="term" value="C:cytosol"/>
    <property type="evidence" value="ECO:0007669"/>
    <property type="project" value="TreeGrafter"/>
</dbReference>
<dbReference type="Gene3D" id="3.30.420.40">
    <property type="match status" value="1"/>
</dbReference>
<gene>
    <name evidence="3" type="ORF">CDES_03065</name>
</gene>
<dbReference type="CDD" id="cd24032">
    <property type="entry name" value="ASKHA_NBD_TsaB"/>
    <property type="match status" value="1"/>
</dbReference>
<dbReference type="SUPFAM" id="SSF53067">
    <property type="entry name" value="Actin-like ATPase domain"/>
    <property type="match status" value="2"/>
</dbReference>
<dbReference type="PATRIC" id="fig|931089.4.peg.621"/>
<dbReference type="InterPro" id="IPR022496">
    <property type="entry name" value="T6A_TsaB"/>
</dbReference>
<feature type="region of interest" description="Disordered" evidence="1">
    <location>
        <begin position="205"/>
        <end position="228"/>
    </location>
</feature>
<dbReference type="STRING" id="931089.CDES_03065"/>
<dbReference type="RefSeq" id="WP_053544197.1">
    <property type="nucleotide sequence ID" value="NZ_CP009220.1"/>
</dbReference>
<dbReference type="InterPro" id="IPR043129">
    <property type="entry name" value="ATPase_NBD"/>
</dbReference>
<evidence type="ECO:0000313" key="4">
    <source>
        <dbReference type="Proteomes" id="UP000068067"/>
    </source>
</evidence>
<dbReference type="InterPro" id="IPR000905">
    <property type="entry name" value="Gcp-like_dom"/>
</dbReference>